<dbReference type="EMBL" id="ABLC01000006">
    <property type="protein sequence ID" value="EDT05836.1"/>
    <property type="molecule type" value="Genomic_DNA"/>
</dbReference>
<comment type="caution">
    <text evidence="2">The sequence shown here is derived from an EMBL/GenBank/DDBJ whole genome shotgun (WGS) entry which is preliminary data.</text>
</comment>
<feature type="region of interest" description="Disordered" evidence="1">
    <location>
        <begin position="129"/>
        <end position="148"/>
    </location>
</feature>
<evidence type="ECO:0000313" key="3">
    <source>
        <dbReference type="Proteomes" id="UP000005463"/>
    </source>
</evidence>
<proteinExistence type="predicted"/>
<evidence type="ECO:0000256" key="1">
    <source>
        <dbReference type="SAM" id="MobiDB-lite"/>
    </source>
</evidence>
<organism evidence="2 3">
    <name type="scientific">Burkholderia ambifaria IOP40-10</name>
    <dbReference type="NCBI Taxonomy" id="396596"/>
    <lineage>
        <taxon>Bacteria</taxon>
        <taxon>Pseudomonadati</taxon>
        <taxon>Pseudomonadota</taxon>
        <taxon>Betaproteobacteria</taxon>
        <taxon>Burkholderiales</taxon>
        <taxon>Burkholderiaceae</taxon>
        <taxon>Burkholderia</taxon>
        <taxon>Burkholderia cepacia complex</taxon>
    </lineage>
</organism>
<evidence type="ECO:0000313" key="2">
    <source>
        <dbReference type="EMBL" id="EDT05836.1"/>
    </source>
</evidence>
<dbReference type="Proteomes" id="UP000005463">
    <property type="component" value="Unassembled WGS sequence"/>
</dbReference>
<accession>B1F964</accession>
<dbReference type="PATRIC" id="fig|396596.7.peg.7353"/>
<gene>
    <name evidence="2" type="ORF">BamIOP4010DRAFT_0573</name>
</gene>
<dbReference type="RefSeq" id="WP_006749790.1">
    <property type="nucleotide sequence ID" value="NZ_ABLC01000006.1"/>
</dbReference>
<name>B1F964_9BURK</name>
<sequence>MKGRRPLSKAQLLPLPGDQVRRLSLKHHLALTCLAAGQGGTESLSTLSNVIDIARYIDNAHAPEFEKAEAAIDSCVARAERDQKFTLTDPERTAIAAALVLHDAQLARVPFHRYITALEQTALSPRQFAEPAAQKPPKGVLPCSRDCS</sequence>
<reference evidence="2 3" key="1">
    <citation type="submission" date="2008-03" db="EMBL/GenBank/DDBJ databases">
        <title>Sequencing of the draft genome and assembly of Burkholderia ambifaria IOP40-10.</title>
        <authorList>
            <consortium name="US DOE Joint Genome Institute (JGI-PGF)"/>
            <person name="Copeland A."/>
            <person name="Lucas S."/>
            <person name="Lapidus A."/>
            <person name="Glavina del Rio T."/>
            <person name="Dalin E."/>
            <person name="Tice H."/>
            <person name="Bruce D."/>
            <person name="Goodwin L."/>
            <person name="Pitluck S."/>
            <person name="Larimer F."/>
            <person name="Land M.L."/>
            <person name="Hauser L."/>
            <person name="Tiedje J."/>
            <person name="Richardson P."/>
        </authorList>
    </citation>
    <scope>NUCLEOTIDE SEQUENCE [LARGE SCALE GENOMIC DNA]</scope>
    <source>
        <strain evidence="2 3">IOP40-10</strain>
    </source>
</reference>
<dbReference type="AlphaFoldDB" id="B1F964"/>
<protein>
    <submittedName>
        <fullName evidence="2">Uncharacterized protein</fullName>
    </submittedName>
</protein>